<reference evidence="1 2" key="1">
    <citation type="journal article" date="2016" name="PLoS Pathog.">
        <title>Biosynthesis of antibiotic leucinostatins in bio-control fungus Purpureocillium lilacinum and their inhibition on phytophthora revealed by genome mining.</title>
        <authorList>
            <person name="Wang G."/>
            <person name="Liu Z."/>
            <person name="Lin R."/>
            <person name="Li E."/>
            <person name="Mao Z."/>
            <person name="Ling J."/>
            <person name="Yang Y."/>
            <person name="Yin W.B."/>
            <person name="Xie B."/>
        </authorList>
    </citation>
    <scope>NUCLEOTIDE SEQUENCE [LARGE SCALE GENOMIC DNA]</scope>
    <source>
        <strain evidence="1">170</strain>
    </source>
</reference>
<sequence length="141" mass="15618">MERKLRDAGLDITVEVVHQSTHLVTWSPSGIVHLASNPGRLVRSFGTWNTGDFGQSASSVRRIVPGVRVVWTQQHSGVRLWGTEYLSLTSFQVLRSWQSLATRPTTTTLFVLVKEGSGRRLAEGIAIRWLACSGYVLSHTS</sequence>
<dbReference type="AlphaFoldDB" id="A0A179F912"/>
<dbReference type="GeneID" id="28858339"/>
<name>A0A179F912_METCM</name>
<dbReference type="Proteomes" id="UP000078397">
    <property type="component" value="Unassembled WGS sequence"/>
</dbReference>
<accession>A0A179F912</accession>
<dbReference type="EMBL" id="LSBJ02000007">
    <property type="protein sequence ID" value="OAQ62005.1"/>
    <property type="molecule type" value="Genomic_DNA"/>
</dbReference>
<gene>
    <name evidence="1" type="ORF">VFPPC_16592</name>
</gene>
<evidence type="ECO:0000313" key="2">
    <source>
        <dbReference type="Proteomes" id="UP000078397"/>
    </source>
</evidence>
<dbReference type="KEGG" id="pchm:VFPPC_16592"/>
<proteinExistence type="predicted"/>
<keyword evidence="2" id="KW-1185">Reference proteome</keyword>
<evidence type="ECO:0000313" key="1">
    <source>
        <dbReference type="EMBL" id="OAQ62005.1"/>
    </source>
</evidence>
<protein>
    <submittedName>
        <fullName evidence="1">Uncharacterized protein</fullName>
    </submittedName>
</protein>
<organism evidence="1 2">
    <name type="scientific">Pochonia chlamydosporia 170</name>
    <dbReference type="NCBI Taxonomy" id="1380566"/>
    <lineage>
        <taxon>Eukaryota</taxon>
        <taxon>Fungi</taxon>
        <taxon>Dikarya</taxon>
        <taxon>Ascomycota</taxon>
        <taxon>Pezizomycotina</taxon>
        <taxon>Sordariomycetes</taxon>
        <taxon>Hypocreomycetidae</taxon>
        <taxon>Hypocreales</taxon>
        <taxon>Clavicipitaceae</taxon>
        <taxon>Pochonia</taxon>
    </lineage>
</organism>
<comment type="caution">
    <text evidence="1">The sequence shown here is derived from an EMBL/GenBank/DDBJ whole genome shotgun (WGS) entry which is preliminary data.</text>
</comment>
<dbReference type="RefSeq" id="XP_018139709.1">
    <property type="nucleotide sequence ID" value="XM_018294345.1"/>
</dbReference>